<name>A0ABR2VT81_9FUNG</name>
<proteinExistence type="predicted"/>
<dbReference type="Proteomes" id="UP001479436">
    <property type="component" value="Unassembled WGS sequence"/>
</dbReference>
<keyword evidence="4" id="KW-0812">Transmembrane</keyword>
<keyword evidence="7" id="KW-1185">Reference proteome</keyword>
<feature type="compositionally biased region" description="Polar residues" evidence="3">
    <location>
        <begin position="280"/>
        <end position="291"/>
    </location>
</feature>
<feature type="non-terminal residue" evidence="6">
    <location>
        <position position="1"/>
    </location>
</feature>
<keyword evidence="4" id="KW-0472">Membrane</keyword>
<keyword evidence="1 2" id="KW-0728">SH3 domain</keyword>
<evidence type="ECO:0000259" key="5">
    <source>
        <dbReference type="PROSITE" id="PS50002"/>
    </source>
</evidence>
<feature type="domain" description="SH3" evidence="5">
    <location>
        <begin position="191"/>
        <end position="252"/>
    </location>
</feature>
<dbReference type="PROSITE" id="PS50002">
    <property type="entry name" value="SH3"/>
    <property type="match status" value="1"/>
</dbReference>
<evidence type="ECO:0000313" key="6">
    <source>
        <dbReference type="EMBL" id="KAK9696582.1"/>
    </source>
</evidence>
<gene>
    <name evidence="6" type="ORF">K7432_012381</name>
</gene>
<evidence type="ECO:0000256" key="3">
    <source>
        <dbReference type="SAM" id="MobiDB-lite"/>
    </source>
</evidence>
<evidence type="ECO:0000256" key="1">
    <source>
        <dbReference type="ARBA" id="ARBA00022443"/>
    </source>
</evidence>
<accession>A0ABR2VT81</accession>
<evidence type="ECO:0000256" key="2">
    <source>
        <dbReference type="PROSITE-ProRule" id="PRU00192"/>
    </source>
</evidence>
<protein>
    <recommendedName>
        <fullName evidence="5">SH3 domain-containing protein</fullName>
    </recommendedName>
</protein>
<dbReference type="Gene3D" id="2.30.30.40">
    <property type="entry name" value="SH3 Domains"/>
    <property type="match status" value="1"/>
</dbReference>
<dbReference type="Pfam" id="PF00018">
    <property type="entry name" value="SH3_1"/>
    <property type="match status" value="1"/>
</dbReference>
<organism evidence="6 7">
    <name type="scientific">Basidiobolus ranarum</name>
    <dbReference type="NCBI Taxonomy" id="34480"/>
    <lineage>
        <taxon>Eukaryota</taxon>
        <taxon>Fungi</taxon>
        <taxon>Fungi incertae sedis</taxon>
        <taxon>Zoopagomycota</taxon>
        <taxon>Entomophthoromycotina</taxon>
        <taxon>Basidiobolomycetes</taxon>
        <taxon>Basidiobolales</taxon>
        <taxon>Basidiobolaceae</taxon>
        <taxon>Basidiobolus</taxon>
    </lineage>
</organism>
<dbReference type="SUPFAM" id="SSF50044">
    <property type="entry name" value="SH3-domain"/>
    <property type="match status" value="1"/>
</dbReference>
<dbReference type="InterPro" id="IPR036028">
    <property type="entry name" value="SH3-like_dom_sf"/>
</dbReference>
<feature type="compositionally biased region" description="Low complexity" evidence="3">
    <location>
        <begin position="258"/>
        <end position="271"/>
    </location>
</feature>
<feature type="region of interest" description="Disordered" evidence="3">
    <location>
        <begin position="256"/>
        <end position="291"/>
    </location>
</feature>
<evidence type="ECO:0000256" key="4">
    <source>
        <dbReference type="SAM" id="Phobius"/>
    </source>
</evidence>
<dbReference type="EMBL" id="JASJQH010007945">
    <property type="protein sequence ID" value="KAK9696582.1"/>
    <property type="molecule type" value="Genomic_DNA"/>
</dbReference>
<feature type="transmembrane region" description="Helical" evidence="4">
    <location>
        <begin position="126"/>
        <end position="150"/>
    </location>
</feature>
<reference evidence="6 7" key="1">
    <citation type="submission" date="2023-04" db="EMBL/GenBank/DDBJ databases">
        <title>Genome of Basidiobolus ranarum AG-B5.</title>
        <authorList>
            <person name="Stajich J.E."/>
            <person name="Carter-House D."/>
            <person name="Gryganskyi A."/>
        </authorList>
    </citation>
    <scope>NUCLEOTIDE SEQUENCE [LARGE SCALE GENOMIC DNA]</scope>
    <source>
        <strain evidence="6 7">AG-B5</strain>
    </source>
</reference>
<dbReference type="InterPro" id="IPR001452">
    <property type="entry name" value="SH3_domain"/>
</dbReference>
<keyword evidence="4" id="KW-1133">Transmembrane helix</keyword>
<evidence type="ECO:0000313" key="7">
    <source>
        <dbReference type="Proteomes" id="UP001479436"/>
    </source>
</evidence>
<comment type="caution">
    <text evidence="6">The sequence shown here is derived from an EMBL/GenBank/DDBJ whole genome shotgun (WGS) entry which is preliminary data.</text>
</comment>
<sequence>NLLEDASSKLCNSKNPVPPTCQSDCNQFVIDWQFLWGNDTACKSPGDTASKQAYLTQAWCNHSPTNGTQGQCILPKDSAQTVCGYSLPQDLPALCVYCTINPRASCCNSENVRSCKNSRSSSRNQLILIVPIVIGCLGIIGLVTGVWLYFKKKRQQMDVGESFKGSDLSILPSTKIRSSTLETDCATIVSSSLPTYTCVYPYEPTLPDELRILPHDKVMVLMTFEDGWGVGRNITRGGEGALPIACLSKDIVPSEAASFSRSSTSSSIPRRTSSKRESSTMRISQYSTKSS</sequence>